<reference evidence="30" key="3">
    <citation type="submission" date="2020-05" db="EMBL/GenBank/DDBJ databases">
        <title>Electrophorus electricus (electric eel) genome, fEleEle1, primary haplotype.</title>
        <authorList>
            <person name="Myers G."/>
            <person name="Meyer A."/>
            <person name="Fedrigo O."/>
            <person name="Formenti G."/>
            <person name="Rhie A."/>
            <person name="Tracey A."/>
            <person name="Sims Y."/>
            <person name="Jarvis E.D."/>
        </authorList>
    </citation>
    <scope>NUCLEOTIDE SEQUENCE [LARGE SCALE GENOMIC DNA]</scope>
</reference>
<dbReference type="AlphaFoldDB" id="A0A4W4HNH1"/>
<keyword evidence="21" id="KW-0275">Fatty acid biosynthesis</keyword>
<evidence type="ECO:0000256" key="28">
    <source>
        <dbReference type="PIRSR" id="PIRSR000047-1"/>
    </source>
</evidence>
<comment type="cofactor">
    <cofactor evidence="3 27 28">
        <name>heme</name>
        <dbReference type="ChEBI" id="CHEBI:30413"/>
    </cofactor>
</comment>
<evidence type="ECO:0000256" key="22">
    <source>
        <dbReference type="ARBA" id="ARBA00023235"/>
    </source>
</evidence>
<keyword evidence="22" id="KW-0413">Isomerase</keyword>
<keyword evidence="14 27" id="KW-0479">Metal-binding</keyword>
<comment type="catalytic activity">
    <reaction evidence="2">
        <text>a hydroperoxyeicosatetraenoate = an oxoeicosatetraenoate + H2O</text>
        <dbReference type="Rhea" id="RHEA:55556"/>
        <dbReference type="ChEBI" id="CHEBI:15377"/>
        <dbReference type="ChEBI" id="CHEBI:59720"/>
        <dbReference type="ChEBI" id="CHEBI:131859"/>
        <dbReference type="EC" id="4.2.1.152"/>
    </reaction>
    <physiologicalReaction direction="left-to-right" evidence="2">
        <dbReference type="Rhea" id="RHEA:55557"/>
    </physiologicalReaction>
</comment>
<keyword evidence="10" id="KW-0444">Lipid biosynthesis</keyword>
<dbReference type="PANTHER" id="PTHR24306">
    <property type="match status" value="1"/>
</dbReference>
<evidence type="ECO:0000256" key="11">
    <source>
        <dbReference type="ARBA" id="ARBA00022585"/>
    </source>
</evidence>
<keyword evidence="9" id="KW-0644">Prostaglandin metabolism</keyword>
<keyword evidence="15 27" id="KW-0256">Endoplasmic reticulum</keyword>
<dbReference type="GO" id="GO:0005506">
    <property type="term" value="F:iron ion binding"/>
    <property type="evidence" value="ECO:0007669"/>
    <property type="project" value="InterPro"/>
</dbReference>
<keyword evidence="12 27" id="KW-0349">Heme</keyword>
<reference evidence="31" key="2">
    <citation type="journal article" date="2017" name="Sci. Adv.">
        <title>A tail of two voltages: Proteomic comparison of the three electric organs of the electric eel.</title>
        <authorList>
            <person name="Traeger L.L."/>
            <person name="Sabat G."/>
            <person name="Barrett-Wilt G.A."/>
            <person name="Wells G.B."/>
            <person name="Sussman M.R."/>
        </authorList>
    </citation>
    <scope>NUCLEOTIDE SEQUENCE [LARGE SCALE GENOMIC DNA]</scope>
</reference>
<evidence type="ECO:0000256" key="4">
    <source>
        <dbReference type="ARBA" id="ARBA00004389"/>
    </source>
</evidence>
<evidence type="ECO:0000256" key="10">
    <source>
        <dbReference type="ARBA" id="ARBA00022516"/>
    </source>
</evidence>
<evidence type="ECO:0000256" key="7">
    <source>
        <dbReference type="ARBA" id="ARBA00013084"/>
    </source>
</evidence>
<feature type="binding site" evidence="29">
    <location>
        <position position="100"/>
    </location>
    <ligand>
        <name>substrate</name>
    </ligand>
</feature>
<evidence type="ECO:0000256" key="14">
    <source>
        <dbReference type="ARBA" id="ARBA00022723"/>
    </source>
</evidence>
<evidence type="ECO:0000256" key="20">
    <source>
        <dbReference type="ARBA" id="ARBA00023136"/>
    </source>
</evidence>
<dbReference type="EC" id="5.3.99.4" evidence="6"/>
<dbReference type="GO" id="GO:0008116">
    <property type="term" value="F:prostaglandin-I synthase activity"/>
    <property type="evidence" value="ECO:0007669"/>
    <property type="project" value="UniProtKB-EC"/>
</dbReference>
<evidence type="ECO:0000256" key="12">
    <source>
        <dbReference type="ARBA" id="ARBA00022617"/>
    </source>
</evidence>
<dbReference type="EC" id="4.2.1.152" evidence="7"/>
<proteinExistence type="inferred from homology"/>
<comment type="subcellular location">
    <subcellularLocation>
        <location evidence="4">Endoplasmic reticulum membrane</location>
        <topology evidence="4">Single-pass membrane protein</topology>
    </subcellularLocation>
</comment>
<reference evidence="30" key="5">
    <citation type="submission" date="2025-09" db="UniProtKB">
        <authorList>
            <consortium name="Ensembl"/>
        </authorList>
    </citation>
    <scope>IDENTIFICATION</scope>
</reference>
<evidence type="ECO:0000256" key="8">
    <source>
        <dbReference type="ARBA" id="ARBA00017409"/>
    </source>
</evidence>
<evidence type="ECO:0000256" key="3">
    <source>
        <dbReference type="ARBA" id="ARBA00001971"/>
    </source>
</evidence>
<feature type="binding site" description="axial binding residue" evidence="28">
    <location>
        <position position="397"/>
    </location>
    <ligand>
        <name>heme</name>
        <dbReference type="ChEBI" id="CHEBI:30413"/>
    </ligand>
    <ligandPart>
        <name>Fe</name>
        <dbReference type="ChEBI" id="CHEBI:18248"/>
    </ligandPart>
</feature>
<keyword evidence="20 27" id="KW-0472">Membrane</keyword>
<evidence type="ECO:0000256" key="2">
    <source>
        <dbReference type="ARBA" id="ARBA00001719"/>
    </source>
</evidence>
<name>A0A4W4HNH1_ELEEL</name>
<evidence type="ECO:0000256" key="24">
    <source>
        <dbReference type="ARBA" id="ARBA00031205"/>
    </source>
</evidence>
<dbReference type="InterPro" id="IPR036396">
    <property type="entry name" value="Cyt_P450_sf"/>
</dbReference>
<dbReference type="PIRSF" id="PIRSF000047">
    <property type="entry name" value="Cytochrome_CYPVIIA1"/>
    <property type="match status" value="1"/>
</dbReference>
<evidence type="ECO:0000256" key="15">
    <source>
        <dbReference type="ARBA" id="ARBA00022824"/>
    </source>
</evidence>
<evidence type="ECO:0000256" key="17">
    <source>
        <dbReference type="ARBA" id="ARBA00022989"/>
    </source>
</evidence>
<evidence type="ECO:0000256" key="1">
    <source>
        <dbReference type="ARBA" id="ARBA00000463"/>
    </source>
</evidence>
<keyword evidence="23" id="KW-0456">Lyase</keyword>
<accession>A0A4W4HNH1</accession>
<keyword evidence="13" id="KW-0812">Transmembrane</keyword>
<evidence type="ECO:0000256" key="13">
    <source>
        <dbReference type="ARBA" id="ARBA00022692"/>
    </source>
</evidence>
<dbReference type="InterPro" id="IPR001128">
    <property type="entry name" value="Cyt_P450"/>
</dbReference>
<dbReference type="InterPro" id="IPR024204">
    <property type="entry name" value="Cyt_P450_CYP7A1-type"/>
</dbReference>
<dbReference type="GeneTree" id="ENSGT00940000153709"/>
<keyword evidence="11" id="KW-0643">Prostaglandin biosynthesis</keyword>
<feature type="binding site" evidence="29">
    <location>
        <position position="338"/>
    </location>
    <ligand>
        <name>substrate</name>
    </ligand>
</feature>
<evidence type="ECO:0000313" key="31">
    <source>
        <dbReference type="Proteomes" id="UP000314983"/>
    </source>
</evidence>
<dbReference type="InterPro" id="IPR002403">
    <property type="entry name" value="Cyt_P450_E_grp-IV"/>
</dbReference>
<dbReference type="PRINTS" id="PR00465">
    <property type="entry name" value="EP450IV"/>
</dbReference>
<keyword evidence="18 27" id="KW-0408">Iron</keyword>
<dbReference type="GO" id="GO:0016705">
    <property type="term" value="F:oxidoreductase activity, acting on paired donors, with incorporation or reduction of molecular oxygen"/>
    <property type="evidence" value="ECO:0007669"/>
    <property type="project" value="InterPro"/>
</dbReference>
<evidence type="ECO:0000256" key="18">
    <source>
        <dbReference type="ARBA" id="ARBA00023004"/>
    </source>
</evidence>
<dbReference type="GO" id="GO:0005789">
    <property type="term" value="C:endoplasmic reticulum membrane"/>
    <property type="evidence" value="ECO:0007669"/>
    <property type="project" value="UniProtKB-SubCell"/>
</dbReference>
<evidence type="ECO:0000256" key="19">
    <source>
        <dbReference type="ARBA" id="ARBA00023098"/>
    </source>
</evidence>
<evidence type="ECO:0000256" key="16">
    <source>
        <dbReference type="ARBA" id="ARBA00022832"/>
    </source>
</evidence>
<comment type="catalytic activity">
    <reaction evidence="1">
        <text>prostaglandin H2 = prostaglandin I2</text>
        <dbReference type="Rhea" id="RHEA:23580"/>
        <dbReference type="ChEBI" id="CHEBI:57403"/>
        <dbReference type="ChEBI" id="CHEBI:57405"/>
        <dbReference type="EC" id="5.3.99.4"/>
    </reaction>
    <physiologicalReaction direction="left-to-right" evidence="1">
        <dbReference type="Rhea" id="RHEA:23581"/>
    </physiologicalReaction>
</comment>
<evidence type="ECO:0000313" key="30">
    <source>
        <dbReference type="Ensembl" id="ENSEEEP00000051788.2"/>
    </source>
</evidence>
<sequence>RKNNFLSTTFYLNNMSHFNVLLSEPPLDKGSIPWLGHALEFGKDAAKFLTRMKLKHGDIFTVRVAGRYVTILLDPNSYDSVLQNTTYLDFSRYAQVLMDRIFNLRLPNHKPDTEKTIMKRYFQGESLSNLNQIMQNHLRTLLTLEMAGQNRPDWKCDGLFGFCYSLLFRAGYLTLFGGEQNRNCTDAANVYKEYQKFDGLLIKLARTTLNSGTSLCQFLKNSSSWIQSYRQHLQEEGADEETQRKAMLLQLWATQGNVGPCAFWLLAFLLTHTEAMRAVKRECFISVKYWYVNVIFLDSALEETLRLTAAPFITREVLQNTTLYMADGREYDVRRGDRVCLFPFISPQMDPDIHHEPEKFKYDRFLKADGSVKRDFFKGGRRLKYYTMPWGAGTNACVGKPFAIQSIRQFVFLVLFHLDMKLCDPEAQVPEVDASRYGFGMVQPNTELLIQYKFREQPCVL</sequence>
<evidence type="ECO:0000256" key="6">
    <source>
        <dbReference type="ARBA" id="ARBA00012204"/>
    </source>
</evidence>
<dbReference type="GO" id="GO:0004497">
    <property type="term" value="F:monooxygenase activity"/>
    <property type="evidence" value="ECO:0007669"/>
    <property type="project" value="InterPro"/>
</dbReference>
<keyword evidence="17" id="KW-1133">Transmembrane helix</keyword>
<dbReference type="Proteomes" id="UP000314983">
    <property type="component" value="Chromosome 3"/>
</dbReference>
<keyword evidence="19" id="KW-0443">Lipid metabolism</keyword>
<feature type="binding site" evidence="29">
    <location>
        <position position="257"/>
    </location>
    <ligand>
        <name>substrate</name>
    </ligand>
</feature>
<gene>
    <name evidence="30" type="primary">PTGIS</name>
</gene>
<keyword evidence="16" id="KW-0276">Fatty acid metabolism</keyword>
<evidence type="ECO:0000256" key="23">
    <source>
        <dbReference type="ARBA" id="ARBA00023239"/>
    </source>
</evidence>
<dbReference type="GO" id="GO:0020037">
    <property type="term" value="F:heme binding"/>
    <property type="evidence" value="ECO:0007669"/>
    <property type="project" value="InterPro"/>
</dbReference>
<dbReference type="Ensembl" id="ENSEEET00000052346.2">
    <property type="protein sequence ID" value="ENSEEEP00000051788.2"/>
    <property type="gene ID" value="ENSEEEG00000024307.2"/>
</dbReference>
<organism evidence="30 31">
    <name type="scientific">Electrophorus electricus</name>
    <name type="common">Electric eel</name>
    <name type="synonym">Gymnotus electricus</name>
    <dbReference type="NCBI Taxonomy" id="8005"/>
    <lineage>
        <taxon>Eukaryota</taxon>
        <taxon>Metazoa</taxon>
        <taxon>Chordata</taxon>
        <taxon>Craniata</taxon>
        <taxon>Vertebrata</taxon>
        <taxon>Euteleostomi</taxon>
        <taxon>Actinopterygii</taxon>
        <taxon>Neopterygii</taxon>
        <taxon>Teleostei</taxon>
        <taxon>Ostariophysi</taxon>
        <taxon>Gymnotiformes</taxon>
        <taxon>Gymnotoidei</taxon>
        <taxon>Gymnotidae</taxon>
        <taxon>Electrophorus</taxon>
    </lineage>
</organism>
<comment type="similarity">
    <text evidence="5 27">Belongs to the cytochrome P450 family.</text>
</comment>
<evidence type="ECO:0000256" key="25">
    <source>
        <dbReference type="ARBA" id="ARBA00033404"/>
    </source>
</evidence>
<comment type="function">
    <text evidence="26">Catalyzes the biosynthesis and metabolism of eicosanoids. Catalyzes the isomerization of prostaglandin H2 to prostacyclin (= prostaglandin I2), a potent mediator of vasodilation and inhibitor of platelet aggregation. Additionally, displays dehydratase activity, toward hydroperoxyeicosatetraenoates (HPETEs), especially toward (15S)-hydroperoxy-(5Z,8Z,11Z,13E)-eicosatetraenoate (15(S)-HPETE).</text>
</comment>
<evidence type="ECO:0000256" key="29">
    <source>
        <dbReference type="PIRSR" id="PIRSR000047-2"/>
    </source>
</evidence>
<keyword evidence="31" id="KW-1185">Reference proteome</keyword>
<reference evidence="30" key="4">
    <citation type="submission" date="2025-08" db="UniProtKB">
        <authorList>
            <consortium name="Ensembl"/>
        </authorList>
    </citation>
    <scope>IDENTIFICATION</scope>
</reference>
<dbReference type="GO" id="GO:0106256">
    <property type="term" value="F:hydroperoxy icosatetraenoate dehydratase activity"/>
    <property type="evidence" value="ECO:0007669"/>
    <property type="project" value="UniProtKB-EC"/>
</dbReference>
<dbReference type="Gene3D" id="1.10.630.10">
    <property type="entry name" value="Cytochrome P450"/>
    <property type="match status" value="1"/>
</dbReference>
<dbReference type="PANTHER" id="PTHR24306:SF4">
    <property type="entry name" value="PROSTACYCLIN SYNTHASE"/>
    <property type="match status" value="1"/>
</dbReference>
<dbReference type="SUPFAM" id="SSF48264">
    <property type="entry name" value="Cytochrome P450"/>
    <property type="match status" value="1"/>
</dbReference>
<reference evidence="31" key="1">
    <citation type="journal article" date="2014" name="Science">
        <title>Nonhuman genetics. Genomic basis for the convergent evolution of electric organs.</title>
        <authorList>
            <person name="Gallant J.R."/>
            <person name="Traeger L.L."/>
            <person name="Volkening J.D."/>
            <person name="Moffett H."/>
            <person name="Chen P.H."/>
            <person name="Novina C.D."/>
            <person name="Phillips G.N.Jr."/>
            <person name="Anand R."/>
            <person name="Wells G.B."/>
            <person name="Pinch M."/>
            <person name="Guth R."/>
            <person name="Unguez G.A."/>
            <person name="Albert J.S."/>
            <person name="Zakon H.H."/>
            <person name="Samanta M.P."/>
            <person name="Sussman M.R."/>
        </authorList>
    </citation>
    <scope>NUCLEOTIDE SEQUENCE [LARGE SCALE GENOMIC DNA]</scope>
</reference>
<evidence type="ECO:0000256" key="27">
    <source>
        <dbReference type="PIRNR" id="PIRNR000047"/>
    </source>
</evidence>
<dbReference type="Pfam" id="PF00067">
    <property type="entry name" value="p450"/>
    <property type="match status" value="1"/>
</dbReference>
<evidence type="ECO:0000256" key="26">
    <source>
        <dbReference type="ARBA" id="ARBA00045141"/>
    </source>
</evidence>
<feature type="binding site" evidence="29">
    <location>
        <position position="106"/>
    </location>
    <ligand>
        <name>substrate</name>
    </ligand>
</feature>
<dbReference type="GO" id="GO:0001516">
    <property type="term" value="P:prostaglandin biosynthetic process"/>
    <property type="evidence" value="ECO:0007669"/>
    <property type="project" value="UniProtKB-KW"/>
</dbReference>
<evidence type="ECO:0000256" key="9">
    <source>
        <dbReference type="ARBA" id="ARBA00022501"/>
    </source>
</evidence>
<evidence type="ECO:0000256" key="5">
    <source>
        <dbReference type="ARBA" id="ARBA00010617"/>
    </source>
</evidence>
<protein>
    <recommendedName>
        <fullName evidence="8">Prostacyclin synthase</fullName>
        <ecNumber evidence="7">4.2.1.152</ecNumber>
        <ecNumber evidence="6">5.3.99.4</ecNumber>
    </recommendedName>
    <alternativeName>
        <fullName evidence="25">Hydroperoxy icosatetraenoate dehydratase</fullName>
    </alternativeName>
    <alternativeName>
        <fullName evidence="24">Prostaglandin I2 synthase</fullName>
    </alternativeName>
</protein>
<evidence type="ECO:0000256" key="21">
    <source>
        <dbReference type="ARBA" id="ARBA00023160"/>
    </source>
</evidence>